<reference evidence="3" key="1">
    <citation type="journal article" date="2019" name="Int. J. Syst. Evol. Microbiol.">
        <title>The Global Catalogue of Microorganisms (GCM) 10K type strain sequencing project: providing services to taxonomists for standard genome sequencing and annotation.</title>
        <authorList>
            <consortium name="The Broad Institute Genomics Platform"/>
            <consortium name="The Broad Institute Genome Sequencing Center for Infectious Disease"/>
            <person name="Wu L."/>
            <person name="Ma J."/>
        </authorList>
    </citation>
    <scope>NUCLEOTIDE SEQUENCE [LARGE SCALE GENOMIC DNA]</scope>
    <source>
        <strain evidence="3">JCM 17494</strain>
    </source>
</reference>
<gene>
    <name evidence="2" type="ORF">GCM10022267_75210</name>
</gene>
<keyword evidence="1" id="KW-1133">Transmembrane helix</keyword>
<dbReference type="EMBL" id="BAABBE010000031">
    <property type="protein sequence ID" value="GAA3677242.1"/>
    <property type="molecule type" value="Genomic_DNA"/>
</dbReference>
<accession>A0ABP7C5L4</accession>
<sequence length="125" mass="13293">MPVTSTRPQRTAATRLLLLAFVVGIAFLQISLCGAGTAISDCCEHQSTVQQADLSPIPFVTDDLPVEQETALELCLIVMAVFLLVLGALRVPALLGLRAPPVRTARARSLFPAPPALTQLCVSRT</sequence>
<comment type="caution">
    <text evidence="2">The sequence shown here is derived from an EMBL/GenBank/DDBJ whole genome shotgun (WGS) entry which is preliminary data.</text>
</comment>
<dbReference type="Proteomes" id="UP001500711">
    <property type="component" value="Unassembled WGS sequence"/>
</dbReference>
<evidence type="ECO:0000256" key="1">
    <source>
        <dbReference type="SAM" id="Phobius"/>
    </source>
</evidence>
<proteinExistence type="predicted"/>
<organism evidence="2 3">
    <name type="scientific">Lentzea roselyniae</name>
    <dbReference type="NCBI Taxonomy" id="531940"/>
    <lineage>
        <taxon>Bacteria</taxon>
        <taxon>Bacillati</taxon>
        <taxon>Actinomycetota</taxon>
        <taxon>Actinomycetes</taxon>
        <taxon>Pseudonocardiales</taxon>
        <taxon>Pseudonocardiaceae</taxon>
        <taxon>Lentzea</taxon>
    </lineage>
</organism>
<protein>
    <recommendedName>
        <fullName evidence="4">Copper resistance protein</fullName>
    </recommendedName>
</protein>
<evidence type="ECO:0000313" key="3">
    <source>
        <dbReference type="Proteomes" id="UP001500711"/>
    </source>
</evidence>
<evidence type="ECO:0008006" key="4">
    <source>
        <dbReference type="Google" id="ProtNLM"/>
    </source>
</evidence>
<keyword evidence="3" id="KW-1185">Reference proteome</keyword>
<keyword evidence="1" id="KW-0812">Transmembrane</keyword>
<feature type="transmembrane region" description="Helical" evidence="1">
    <location>
        <begin position="71"/>
        <end position="89"/>
    </location>
</feature>
<keyword evidence="1" id="KW-0472">Membrane</keyword>
<evidence type="ECO:0000313" key="2">
    <source>
        <dbReference type="EMBL" id="GAA3677242.1"/>
    </source>
</evidence>
<name>A0ABP7C5L4_9PSEU</name>